<feature type="domain" description="DUF3786" evidence="1">
    <location>
        <begin position="2"/>
        <end position="83"/>
    </location>
</feature>
<evidence type="ECO:0000313" key="3">
    <source>
        <dbReference type="Proteomes" id="UP000823935"/>
    </source>
</evidence>
<evidence type="ECO:0000313" key="2">
    <source>
        <dbReference type="EMBL" id="HIS32052.1"/>
    </source>
</evidence>
<organism evidence="2 3">
    <name type="scientific">Candidatus Limivivens intestinipullorum</name>
    <dbReference type="NCBI Taxonomy" id="2840858"/>
    <lineage>
        <taxon>Bacteria</taxon>
        <taxon>Bacillati</taxon>
        <taxon>Bacillota</taxon>
        <taxon>Clostridia</taxon>
        <taxon>Lachnospirales</taxon>
        <taxon>Lachnospiraceae</taxon>
        <taxon>Lachnospiraceae incertae sedis</taxon>
        <taxon>Candidatus Limivivens</taxon>
    </lineage>
</organism>
<name>A0A9D1ETN2_9FIRM</name>
<protein>
    <submittedName>
        <fullName evidence="2">DUF3786 domain-containing protein</fullName>
    </submittedName>
</protein>
<dbReference type="Proteomes" id="UP000823935">
    <property type="component" value="Unassembled WGS sequence"/>
</dbReference>
<dbReference type="EMBL" id="DVIQ01000067">
    <property type="protein sequence ID" value="HIS32052.1"/>
    <property type="molecule type" value="Genomic_DNA"/>
</dbReference>
<accession>A0A9D1ETN2</accession>
<dbReference type="AlphaFoldDB" id="A0A9D1ETN2"/>
<comment type="caution">
    <text evidence="2">The sequence shown here is derived from an EMBL/GenBank/DDBJ whole genome shotgun (WGS) entry which is preliminary data.</text>
</comment>
<gene>
    <name evidence="2" type="ORF">IAB44_10980</name>
</gene>
<proteinExistence type="predicted"/>
<evidence type="ECO:0000259" key="1">
    <source>
        <dbReference type="Pfam" id="PF12654"/>
    </source>
</evidence>
<dbReference type="InterPro" id="IPR024264">
    <property type="entry name" value="DUF3786"/>
</dbReference>
<dbReference type="Pfam" id="PF12654">
    <property type="entry name" value="DUF3786"/>
    <property type="match status" value="1"/>
</dbReference>
<reference evidence="2" key="1">
    <citation type="submission" date="2020-10" db="EMBL/GenBank/DDBJ databases">
        <authorList>
            <person name="Gilroy R."/>
        </authorList>
    </citation>
    <scope>NUCLEOTIDE SEQUENCE</scope>
    <source>
        <strain evidence="2">CHK190-19873</strain>
    </source>
</reference>
<reference evidence="2" key="2">
    <citation type="journal article" date="2021" name="PeerJ">
        <title>Extensive microbial diversity within the chicken gut microbiome revealed by metagenomics and culture.</title>
        <authorList>
            <person name="Gilroy R."/>
            <person name="Ravi A."/>
            <person name="Getino M."/>
            <person name="Pursley I."/>
            <person name="Horton D.L."/>
            <person name="Alikhan N.F."/>
            <person name="Baker D."/>
            <person name="Gharbi K."/>
            <person name="Hall N."/>
            <person name="Watson M."/>
            <person name="Adriaenssens E.M."/>
            <person name="Foster-Nyarko E."/>
            <person name="Jarju S."/>
            <person name="Secka A."/>
            <person name="Antonio M."/>
            <person name="Oren A."/>
            <person name="Chaudhuri R.R."/>
            <person name="La Ragione R."/>
            <person name="Hildebrand F."/>
            <person name="Pallen M.J."/>
        </authorList>
    </citation>
    <scope>NUCLEOTIDE SEQUENCE</scope>
    <source>
        <strain evidence="2">CHK190-19873</strain>
    </source>
</reference>
<sequence length="95" mass="11015">MRLARMFGTRLETFKKVMESLKGIPREYGDAAYEFQFLEGLKLCFVLWAGDEEFPPSAQILFSDNFPLAYAAEDAAYIGDVVLDYMKRFFFLCSR</sequence>